<dbReference type="GO" id="GO:0016020">
    <property type="term" value="C:membrane"/>
    <property type="evidence" value="ECO:0007669"/>
    <property type="project" value="UniProtKB-SubCell"/>
</dbReference>
<comment type="subcellular location">
    <subcellularLocation>
        <location evidence="2">Membrane</location>
        <topology evidence="2">Single-pass membrane protein</topology>
    </subcellularLocation>
</comment>
<comment type="catalytic activity">
    <reaction evidence="1">
        <text>S-ubiquitinyl-[E2 ubiquitin-conjugating enzyme]-L-cysteine + [acceptor protein]-L-lysine = [E2 ubiquitin-conjugating enzyme]-L-cysteine + N(6)-ubiquitinyl-[acceptor protein]-L-lysine.</text>
        <dbReference type="EC" id="2.3.2.27"/>
    </reaction>
</comment>
<evidence type="ECO:0000256" key="4">
    <source>
        <dbReference type="ARBA" id="ARBA00012483"/>
    </source>
</evidence>
<evidence type="ECO:0000256" key="3">
    <source>
        <dbReference type="ARBA" id="ARBA00004906"/>
    </source>
</evidence>
<dbReference type="Pfam" id="PF13639">
    <property type="entry name" value="zf-RING_2"/>
    <property type="match status" value="1"/>
</dbReference>
<evidence type="ECO:0000256" key="7">
    <source>
        <dbReference type="ARBA" id="ARBA00022723"/>
    </source>
</evidence>
<dbReference type="EC" id="2.3.2.27" evidence="4"/>
<name>A0AAN7KNF3_9MYRT</name>
<comment type="caution">
    <text evidence="18">The sequence shown here is derived from an EMBL/GenBank/DDBJ whole genome shotgun (WGS) entry which is preliminary data.</text>
</comment>
<evidence type="ECO:0000256" key="13">
    <source>
        <dbReference type="ARBA" id="ARBA00024209"/>
    </source>
</evidence>
<feature type="transmembrane region" description="Helical" evidence="16">
    <location>
        <begin position="43"/>
        <end position="65"/>
    </location>
</feature>
<keyword evidence="8 14" id="KW-0863">Zinc-finger</keyword>
<evidence type="ECO:0000256" key="10">
    <source>
        <dbReference type="ARBA" id="ARBA00022833"/>
    </source>
</evidence>
<comment type="similarity">
    <text evidence="13">Belongs to the RING-type zinc finger family. ATL subfamily.</text>
</comment>
<reference evidence="18 19" key="1">
    <citation type="journal article" date="2023" name="Hortic Res">
        <title>Pangenome of water caltrop reveals structural variations and asymmetric subgenome divergence after allopolyploidization.</title>
        <authorList>
            <person name="Zhang X."/>
            <person name="Chen Y."/>
            <person name="Wang L."/>
            <person name="Yuan Y."/>
            <person name="Fang M."/>
            <person name="Shi L."/>
            <person name="Lu R."/>
            <person name="Comes H.P."/>
            <person name="Ma Y."/>
            <person name="Chen Y."/>
            <person name="Huang G."/>
            <person name="Zhou Y."/>
            <person name="Zheng Z."/>
            <person name="Qiu Y."/>
        </authorList>
    </citation>
    <scope>NUCLEOTIDE SEQUENCE [LARGE SCALE GENOMIC DNA]</scope>
    <source>
        <tissue evidence="18">Roots</tissue>
    </source>
</reference>
<evidence type="ECO:0000256" key="1">
    <source>
        <dbReference type="ARBA" id="ARBA00000900"/>
    </source>
</evidence>
<proteinExistence type="inferred from homology"/>
<evidence type="ECO:0000313" key="19">
    <source>
        <dbReference type="Proteomes" id="UP001345219"/>
    </source>
</evidence>
<dbReference type="GO" id="GO:0031625">
    <property type="term" value="F:ubiquitin protein ligase binding"/>
    <property type="evidence" value="ECO:0007669"/>
    <property type="project" value="TreeGrafter"/>
</dbReference>
<dbReference type="GO" id="GO:0061630">
    <property type="term" value="F:ubiquitin protein ligase activity"/>
    <property type="evidence" value="ECO:0007669"/>
    <property type="project" value="UniProtKB-EC"/>
</dbReference>
<evidence type="ECO:0000256" key="5">
    <source>
        <dbReference type="ARBA" id="ARBA00022679"/>
    </source>
</evidence>
<keyword evidence="10" id="KW-0862">Zinc</keyword>
<keyword evidence="19" id="KW-1185">Reference proteome</keyword>
<evidence type="ECO:0000256" key="6">
    <source>
        <dbReference type="ARBA" id="ARBA00022692"/>
    </source>
</evidence>
<gene>
    <name evidence="18" type="ORF">SAY87_003029</name>
</gene>
<dbReference type="SMART" id="SM00184">
    <property type="entry name" value="RING"/>
    <property type="match status" value="1"/>
</dbReference>
<sequence length="335" mass="37125">MSPPLPQKSPNNGETLIYPPPQLPVEGQESAQLPSSSNRISPAILLVIVILAAVFFLCGLVHLLIRFLMKKPSASLYQSDRFAQSSRSHVLQRQLQQLFRLHDSGLDQSIVDALPVFHFRDIVGLKEPFDCAICLCEFSDDDKLRLLPVCSHAFHISCIDTWLLSNSACPLCRGTLMNSSGLLAAADSQTQMSCSNTWAPQDVFHSDDAEDVVQSIGKRVFSVRLGKLRNLSGVEILEMGRDTRGREGSSRDFDRRRCYSMGSYPCQYVVGDLDLQVALSSPGQNQDRPDVRAEEGKKIMARGRGESFSVSKIWLWTNSSKNISRVPSSYEAGTS</sequence>
<dbReference type="PROSITE" id="PS50089">
    <property type="entry name" value="ZF_RING_2"/>
    <property type="match status" value="1"/>
</dbReference>
<keyword evidence="11 16" id="KW-1133">Transmembrane helix</keyword>
<dbReference type="FunFam" id="3.30.40.10:FF:000231">
    <property type="entry name" value="RING-H2 finger protein ATL46"/>
    <property type="match status" value="1"/>
</dbReference>
<dbReference type="InterPro" id="IPR013083">
    <property type="entry name" value="Znf_RING/FYVE/PHD"/>
</dbReference>
<dbReference type="PANTHER" id="PTHR45768">
    <property type="entry name" value="E3 UBIQUITIN-PROTEIN LIGASE RNF13-LIKE"/>
    <property type="match status" value="1"/>
</dbReference>
<evidence type="ECO:0000256" key="16">
    <source>
        <dbReference type="SAM" id="Phobius"/>
    </source>
</evidence>
<keyword evidence="7" id="KW-0479">Metal-binding</keyword>
<keyword evidence="12 16" id="KW-0472">Membrane</keyword>
<feature type="region of interest" description="Disordered" evidence="15">
    <location>
        <begin position="1"/>
        <end position="21"/>
    </location>
</feature>
<dbReference type="CDD" id="cd16461">
    <property type="entry name" value="RING-H2_EL5-like"/>
    <property type="match status" value="1"/>
</dbReference>
<organism evidence="18 19">
    <name type="scientific">Trapa incisa</name>
    <dbReference type="NCBI Taxonomy" id="236973"/>
    <lineage>
        <taxon>Eukaryota</taxon>
        <taxon>Viridiplantae</taxon>
        <taxon>Streptophyta</taxon>
        <taxon>Embryophyta</taxon>
        <taxon>Tracheophyta</taxon>
        <taxon>Spermatophyta</taxon>
        <taxon>Magnoliopsida</taxon>
        <taxon>eudicotyledons</taxon>
        <taxon>Gunneridae</taxon>
        <taxon>Pentapetalae</taxon>
        <taxon>rosids</taxon>
        <taxon>malvids</taxon>
        <taxon>Myrtales</taxon>
        <taxon>Lythraceae</taxon>
        <taxon>Trapa</taxon>
    </lineage>
</organism>
<evidence type="ECO:0000256" key="12">
    <source>
        <dbReference type="ARBA" id="ARBA00023136"/>
    </source>
</evidence>
<evidence type="ECO:0000313" key="18">
    <source>
        <dbReference type="EMBL" id="KAK4767888.1"/>
    </source>
</evidence>
<dbReference type="Proteomes" id="UP001345219">
    <property type="component" value="Chromosome 3"/>
</dbReference>
<evidence type="ECO:0000256" key="15">
    <source>
        <dbReference type="SAM" id="MobiDB-lite"/>
    </source>
</evidence>
<dbReference type="InterPro" id="IPR001841">
    <property type="entry name" value="Znf_RING"/>
</dbReference>
<evidence type="ECO:0000256" key="11">
    <source>
        <dbReference type="ARBA" id="ARBA00022989"/>
    </source>
</evidence>
<dbReference type="AlphaFoldDB" id="A0AAN7KNF3"/>
<evidence type="ECO:0000256" key="2">
    <source>
        <dbReference type="ARBA" id="ARBA00004167"/>
    </source>
</evidence>
<comment type="pathway">
    <text evidence="3">Protein modification; protein ubiquitination.</text>
</comment>
<dbReference type="SUPFAM" id="SSF57850">
    <property type="entry name" value="RING/U-box"/>
    <property type="match status" value="1"/>
</dbReference>
<feature type="domain" description="RING-type" evidence="17">
    <location>
        <begin position="131"/>
        <end position="173"/>
    </location>
</feature>
<dbReference type="PANTHER" id="PTHR45768:SF71">
    <property type="entry name" value="RING_U-BOX SUPERFAMILY PROTEIN"/>
    <property type="match status" value="1"/>
</dbReference>
<evidence type="ECO:0000256" key="14">
    <source>
        <dbReference type="PROSITE-ProRule" id="PRU00175"/>
    </source>
</evidence>
<keyword evidence="9" id="KW-0833">Ubl conjugation pathway</keyword>
<protein>
    <recommendedName>
        <fullName evidence="4">RING-type E3 ubiquitin transferase</fullName>
        <ecNumber evidence="4">2.3.2.27</ecNumber>
    </recommendedName>
</protein>
<evidence type="ECO:0000259" key="17">
    <source>
        <dbReference type="PROSITE" id="PS50089"/>
    </source>
</evidence>
<accession>A0AAN7KNF3</accession>
<dbReference type="GO" id="GO:0008270">
    <property type="term" value="F:zinc ion binding"/>
    <property type="evidence" value="ECO:0007669"/>
    <property type="project" value="UniProtKB-KW"/>
</dbReference>
<keyword evidence="5" id="KW-0808">Transferase</keyword>
<evidence type="ECO:0000256" key="8">
    <source>
        <dbReference type="ARBA" id="ARBA00022771"/>
    </source>
</evidence>
<keyword evidence="6 16" id="KW-0812">Transmembrane</keyword>
<dbReference type="EMBL" id="JAXIOK010000006">
    <property type="protein sequence ID" value="KAK4767888.1"/>
    <property type="molecule type" value="Genomic_DNA"/>
</dbReference>
<dbReference type="Gene3D" id="3.30.40.10">
    <property type="entry name" value="Zinc/RING finger domain, C3HC4 (zinc finger)"/>
    <property type="match status" value="1"/>
</dbReference>
<evidence type="ECO:0000256" key="9">
    <source>
        <dbReference type="ARBA" id="ARBA00022786"/>
    </source>
</evidence>